<dbReference type="InterPro" id="IPR051159">
    <property type="entry name" value="Hexapeptide_acetyltransf"/>
</dbReference>
<keyword evidence="4" id="KW-1185">Reference proteome</keyword>
<reference evidence="4" key="1">
    <citation type="submission" date="2017-02" db="EMBL/GenBank/DDBJ databases">
        <authorList>
            <person name="Furmanczyk E.M."/>
        </authorList>
    </citation>
    <scope>NUCLEOTIDE SEQUENCE [LARGE SCALE GENOMIC DNA]</scope>
    <source>
        <strain evidence="4">AP3_22</strain>
    </source>
</reference>
<proteinExistence type="inferred from homology"/>
<protein>
    <submittedName>
        <fullName evidence="3">Acyltransferase</fullName>
    </submittedName>
</protein>
<dbReference type="RefSeq" id="WP_103394993.1">
    <property type="nucleotide sequence ID" value="NZ_MUJK01000003.1"/>
</dbReference>
<dbReference type="Gene3D" id="2.160.10.10">
    <property type="entry name" value="Hexapeptide repeat proteins"/>
    <property type="match status" value="1"/>
</dbReference>
<accession>A0A2S3VQD5</accession>
<dbReference type="PANTHER" id="PTHR23416:SF23">
    <property type="entry name" value="ACETYLTRANSFERASE C18B11.09C-RELATED"/>
    <property type="match status" value="1"/>
</dbReference>
<dbReference type="AlphaFoldDB" id="A0A2S3VQD5"/>
<dbReference type="InterPro" id="IPR001451">
    <property type="entry name" value="Hexapep"/>
</dbReference>
<organism evidence="3 4">
    <name type="scientific">Pseudomonas laurylsulfativorans</name>
    <dbReference type="NCBI Taxonomy" id="1943631"/>
    <lineage>
        <taxon>Bacteria</taxon>
        <taxon>Pseudomonadati</taxon>
        <taxon>Pseudomonadota</taxon>
        <taxon>Gammaproteobacteria</taxon>
        <taxon>Pseudomonadales</taxon>
        <taxon>Pseudomonadaceae</taxon>
        <taxon>Pseudomonas</taxon>
    </lineage>
</organism>
<dbReference type="PANTHER" id="PTHR23416">
    <property type="entry name" value="SIALIC ACID SYNTHASE-RELATED"/>
    <property type="match status" value="1"/>
</dbReference>
<name>A0A2S3VQD5_9PSED</name>
<evidence type="ECO:0000256" key="1">
    <source>
        <dbReference type="ARBA" id="ARBA00007274"/>
    </source>
</evidence>
<dbReference type="SUPFAM" id="SSF51161">
    <property type="entry name" value="Trimeric LpxA-like enzymes"/>
    <property type="match status" value="1"/>
</dbReference>
<dbReference type="GO" id="GO:0008374">
    <property type="term" value="F:O-acyltransferase activity"/>
    <property type="evidence" value="ECO:0007669"/>
    <property type="project" value="TreeGrafter"/>
</dbReference>
<dbReference type="Proteomes" id="UP000237440">
    <property type="component" value="Unassembled WGS sequence"/>
</dbReference>
<sequence>MIKYELILWTMKLTSLIPGNIGCHIRNAALPYKRGINVKIWDGIHIDSPSKLQLGDNISINRNCLINAGGGVEIGSRTLIGPNVTIYSQNHLYKDMSIDIQQQGYERKPVIIGTDVWIACNAILLPGVTIGNGCVIAAGSVVTHSTPPYTIVAGVPAKVIGHRS</sequence>
<evidence type="ECO:0000256" key="2">
    <source>
        <dbReference type="ARBA" id="ARBA00022679"/>
    </source>
</evidence>
<gene>
    <name evidence="3" type="ORF">B0D71_12035</name>
</gene>
<dbReference type="Pfam" id="PF00132">
    <property type="entry name" value="Hexapep"/>
    <property type="match status" value="1"/>
</dbReference>
<evidence type="ECO:0000313" key="4">
    <source>
        <dbReference type="Proteomes" id="UP000237440"/>
    </source>
</evidence>
<dbReference type="OrthoDB" id="9815592at2"/>
<comment type="similarity">
    <text evidence="1">Belongs to the transferase hexapeptide repeat family.</text>
</comment>
<dbReference type="GO" id="GO:0005829">
    <property type="term" value="C:cytosol"/>
    <property type="evidence" value="ECO:0007669"/>
    <property type="project" value="TreeGrafter"/>
</dbReference>
<comment type="caution">
    <text evidence="3">The sequence shown here is derived from an EMBL/GenBank/DDBJ whole genome shotgun (WGS) entry which is preliminary data.</text>
</comment>
<keyword evidence="2 3" id="KW-0808">Transferase</keyword>
<dbReference type="EMBL" id="MUJK01000003">
    <property type="protein sequence ID" value="POF42168.1"/>
    <property type="molecule type" value="Genomic_DNA"/>
</dbReference>
<dbReference type="InterPro" id="IPR011004">
    <property type="entry name" value="Trimer_LpxA-like_sf"/>
</dbReference>
<keyword evidence="3" id="KW-0012">Acyltransferase</keyword>
<evidence type="ECO:0000313" key="3">
    <source>
        <dbReference type="EMBL" id="POF42168.1"/>
    </source>
</evidence>